<gene>
    <name evidence="2" type="ORF">PLOB_00031157</name>
</gene>
<evidence type="ECO:0000313" key="2">
    <source>
        <dbReference type="EMBL" id="CAH3035768.1"/>
    </source>
</evidence>
<name>A0ABN8MY87_9CNID</name>
<proteinExistence type="predicted"/>
<keyword evidence="3" id="KW-1185">Reference proteome</keyword>
<evidence type="ECO:0000313" key="3">
    <source>
        <dbReference type="Proteomes" id="UP001159405"/>
    </source>
</evidence>
<protein>
    <recommendedName>
        <fullName evidence="1">COMM domain-containing protein</fullName>
    </recommendedName>
</protein>
<comment type="caution">
    <text evidence="2">The sequence shown here is derived from an EMBL/GenBank/DDBJ whole genome shotgun (WGS) entry which is preliminary data.</text>
</comment>
<reference evidence="2 3" key="1">
    <citation type="submission" date="2022-05" db="EMBL/GenBank/DDBJ databases">
        <authorList>
            <consortium name="Genoscope - CEA"/>
            <person name="William W."/>
        </authorList>
    </citation>
    <scope>NUCLEOTIDE SEQUENCE [LARGE SCALE GENOMIC DNA]</scope>
</reference>
<organism evidence="2 3">
    <name type="scientific">Porites lobata</name>
    <dbReference type="NCBI Taxonomy" id="104759"/>
    <lineage>
        <taxon>Eukaryota</taxon>
        <taxon>Metazoa</taxon>
        <taxon>Cnidaria</taxon>
        <taxon>Anthozoa</taxon>
        <taxon>Hexacorallia</taxon>
        <taxon>Scleractinia</taxon>
        <taxon>Fungiina</taxon>
        <taxon>Poritidae</taxon>
        <taxon>Porites</taxon>
    </lineage>
</organism>
<dbReference type="InterPro" id="IPR017920">
    <property type="entry name" value="COMM"/>
</dbReference>
<evidence type="ECO:0000259" key="1">
    <source>
        <dbReference type="PROSITE" id="PS51269"/>
    </source>
</evidence>
<dbReference type="Pfam" id="PF07258">
    <property type="entry name" value="COMM_domain"/>
    <property type="match status" value="1"/>
</dbReference>
<dbReference type="Proteomes" id="UP001159405">
    <property type="component" value="Unassembled WGS sequence"/>
</dbReference>
<accession>A0ABN8MY87</accession>
<dbReference type="InterPro" id="IPR055184">
    <property type="entry name" value="COMMD8_HN"/>
</dbReference>
<feature type="domain" description="COMM" evidence="1">
    <location>
        <begin position="122"/>
        <end position="188"/>
    </location>
</feature>
<dbReference type="PROSITE" id="PS51269">
    <property type="entry name" value="COMM"/>
    <property type="match status" value="1"/>
</dbReference>
<dbReference type="EMBL" id="CALNXK010000004">
    <property type="protein sequence ID" value="CAH3035768.1"/>
    <property type="molecule type" value="Genomic_DNA"/>
</dbReference>
<dbReference type="Pfam" id="PF22838">
    <property type="entry name" value="COMMD8_HN"/>
    <property type="match status" value="1"/>
</dbReference>
<dbReference type="PANTHER" id="PTHR16231">
    <property type="entry name" value="COMM DOMAIN-CONTAINING PROTEIN 4-8 FAMILY MEMBER"/>
    <property type="match status" value="1"/>
</dbReference>
<sequence>MADEGGENLEHGLQLLQKCSKQDAEKVTHDLLDCICSGKNLRYQSYGKLWTIQEWKVLQENGKEELKGFITRGLNKEQISNELDRYSLSGEVKQAVLDCLWPRQEEVRQSLVQNTAMISNAVLKDFDWKVKMTMSSDKLATIRQPTVTVNFDVDESGQDRHISVELTNDELKHLISSLEAANKVGSRT</sequence>
<dbReference type="InterPro" id="IPR047155">
    <property type="entry name" value="COMMD4/6/7/8"/>
</dbReference>
<dbReference type="PANTHER" id="PTHR16231:SF0">
    <property type="entry name" value="COMM DOMAIN-CONTAINING PROTEIN 8"/>
    <property type="match status" value="1"/>
</dbReference>